<organism evidence="2 3">
    <name type="scientific">Candidatus Thiodictyon syntrophicum</name>
    <dbReference type="NCBI Taxonomy" id="1166950"/>
    <lineage>
        <taxon>Bacteria</taxon>
        <taxon>Pseudomonadati</taxon>
        <taxon>Pseudomonadota</taxon>
        <taxon>Gammaproteobacteria</taxon>
        <taxon>Chromatiales</taxon>
        <taxon>Chromatiaceae</taxon>
        <taxon>Thiodictyon</taxon>
    </lineage>
</organism>
<gene>
    <name evidence="2" type="ORF">THSYN_05375</name>
</gene>
<dbReference type="InterPro" id="IPR009045">
    <property type="entry name" value="Zn_M74/Hedgehog-like"/>
</dbReference>
<feature type="region of interest" description="Disordered" evidence="1">
    <location>
        <begin position="162"/>
        <end position="181"/>
    </location>
</feature>
<feature type="compositionally biased region" description="Low complexity" evidence="1">
    <location>
        <begin position="170"/>
        <end position="181"/>
    </location>
</feature>
<dbReference type="NCBIfam" id="TIGR04096">
    <property type="entry name" value="dnd_rel_methyl"/>
    <property type="match status" value="1"/>
</dbReference>
<dbReference type="EMBL" id="CP020370">
    <property type="protein sequence ID" value="AUB80436.1"/>
    <property type="molecule type" value="Genomic_DNA"/>
</dbReference>
<dbReference type="RefSeq" id="WP_100918236.1">
    <property type="nucleotide sequence ID" value="NZ_CP020370.1"/>
</dbReference>
<evidence type="ECO:0000313" key="2">
    <source>
        <dbReference type="EMBL" id="AUB80436.1"/>
    </source>
</evidence>
<keyword evidence="3" id="KW-1185">Reference proteome</keyword>
<name>A0A2K8U4B8_9GAMM</name>
<dbReference type="SUPFAM" id="SSF55166">
    <property type="entry name" value="Hedgehog/DD-peptidase"/>
    <property type="match status" value="1"/>
</dbReference>
<evidence type="ECO:0000256" key="1">
    <source>
        <dbReference type="SAM" id="MobiDB-lite"/>
    </source>
</evidence>
<evidence type="ECO:0000313" key="3">
    <source>
        <dbReference type="Proteomes" id="UP000232638"/>
    </source>
</evidence>
<dbReference type="InterPro" id="IPR024019">
    <property type="entry name" value="CHP04096"/>
</dbReference>
<protein>
    <submittedName>
        <fullName evidence="2">Peptidase M15</fullName>
    </submittedName>
</protein>
<accession>A0A2K8U4B8</accession>
<dbReference type="Proteomes" id="UP000232638">
    <property type="component" value="Chromosome"/>
</dbReference>
<dbReference type="KEGG" id="tsy:THSYN_05375"/>
<proteinExistence type="predicted"/>
<reference evidence="2 3" key="1">
    <citation type="submission" date="2017-03" db="EMBL/GenBank/DDBJ databases">
        <title>Complete genome sequence of Candidatus 'Thiodictyon syntrophicum' sp. nov. strain Cad16T, a photolithoautotroph purple sulfur bacterium isolated from an alpine meromictic lake.</title>
        <authorList>
            <person name="Luedin S.M."/>
            <person name="Pothier J.F."/>
            <person name="Danza F."/>
            <person name="Storelli N."/>
            <person name="Wittwer M."/>
            <person name="Tonolla M."/>
        </authorList>
    </citation>
    <scope>NUCLEOTIDE SEQUENCE [LARGE SCALE GENOMIC DNA]</scope>
    <source>
        <strain evidence="2 3">Cad16T</strain>
    </source>
</reference>
<dbReference type="AlphaFoldDB" id="A0A2K8U4B8"/>
<feature type="compositionally biased region" description="Low complexity" evidence="1">
    <location>
        <begin position="374"/>
        <end position="383"/>
    </location>
</feature>
<dbReference type="OrthoDB" id="224775at2"/>
<feature type="region of interest" description="Disordered" evidence="1">
    <location>
        <begin position="374"/>
        <end position="401"/>
    </location>
</feature>
<sequence length="865" mass="96344">MTGKTVAQRTYLHVSGLDAAPPALTAAVAAAEELAGVRRGEAFNVVRFDPAGAQVALLQYPGFFEDPFPALDASWRVELASGEVGYRTYAQSHNPPILHRKELLLAADDPRRAPFAALTQACESVGLFDEPTRIGYRRQWLDLVHARGYRIAGQALVPLGNEEADEEDAAPTPDAAQAPAGPAAQWQAARQLTALVRYGLSAPVQTLARHGLLQGREGGDLTLFDYGCGRGDDVRGLLELGLPAAGWDPFYAPQNPLHPAPIVNLGFVINVIEDRDERLAALTRAWSLAQTLLVVSVMLANQGAPRGTDFNDGVLTRRGTFQRYFTQGEIRAYVSEALDEEPIAVAPGVLYVFRDKEAEQRFLAERYRSRRPALVPRPASPRARATRERAPRQHQGHAAPCDDAYREPLARLWGHWLALARPPEPDEVAADLPALTAGFGTLARALRFLREQQDPRVLAEAEAARRADLLVYLALDLFERRRPYRQLEPGLQRTLKALFGDYTRAQAQARELLFSIRDTQAIADACREAAQRGLGWLIPGKSLQLHSSLVEQLPPLLRVYVGAAASLYGDYRELDLIKVHIGSGKLSLMRYDDFLGQPLPRLQERVKVRLRDQDYDCFLYGEPFTPPWLFRKSRYINEEFPNYPEQLAFEQALENLGLFDLSGYGPAAEVFSQTMARHRWVIDGFRLCRPDTCPDLDDPCGRFLTFRQLIECGETQGRTGLPNHPRQLASWNALQDLAERVLDPVIDWFGMIRLTYGFCSPELARAIPGRIDPRLDQHAAHEVNRLGNPVCSRQGAAADFIVEHEDMAEVARWVAENTPFDRLYFYGPQLPVHVSYGPDHSRQVVRMVPTAGGRLVPRVIAAAAL</sequence>